<feature type="binding site" description="axial binding residue" evidence="6">
    <location>
        <position position="374"/>
    </location>
    <ligand>
        <name>heme b</name>
        <dbReference type="ChEBI" id="CHEBI:60344"/>
    </ligand>
    <ligandPart>
        <name>Fe</name>
        <dbReference type="ChEBI" id="CHEBI:18248"/>
    </ligandPart>
</feature>
<organism evidence="8 9">
    <name type="scientific">Rhodofomes roseus</name>
    <dbReference type="NCBI Taxonomy" id="34475"/>
    <lineage>
        <taxon>Eukaryota</taxon>
        <taxon>Fungi</taxon>
        <taxon>Dikarya</taxon>
        <taxon>Basidiomycota</taxon>
        <taxon>Agaricomycotina</taxon>
        <taxon>Agaricomycetes</taxon>
        <taxon>Polyporales</taxon>
        <taxon>Rhodofomes</taxon>
    </lineage>
</organism>
<evidence type="ECO:0000256" key="4">
    <source>
        <dbReference type="ARBA" id="ARBA00023002"/>
    </source>
</evidence>
<dbReference type="GO" id="GO:0051213">
    <property type="term" value="F:dioxygenase activity"/>
    <property type="evidence" value="ECO:0007669"/>
    <property type="project" value="UniProtKB-KW"/>
</dbReference>
<dbReference type="GO" id="GO:0005506">
    <property type="term" value="F:iron ion binding"/>
    <property type="evidence" value="ECO:0007669"/>
    <property type="project" value="InterPro"/>
</dbReference>
<feature type="region of interest" description="Disordered" evidence="7">
    <location>
        <begin position="125"/>
        <end position="155"/>
    </location>
</feature>
<reference evidence="8 9" key="1">
    <citation type="submission" date="2019-01" db="EMBL/GenBank/DDBJ databases">
        <title>Genome sequencing of the rare red list fungi Fomitopsis rosea.</title>
        <authorList>
            <person name="Buettner E."/>
            <person name="Kellner H."/>
        </authorList>
    </citation>
    <scope>NUCLEOTIDE SEQUENCE [LARGE SCALE GENOMIC DNA]</scope>
    <source>
        <strain evidence="8 9">DSM 105464</strain>
    </source>
</reference>
<dbReference type="PROSITE" id="PS50292">
    <property type="entry name" value="PEROXIDASE_3"/>
    <property type="match status" value="1"/>
</dbReference>
<dbReference type="InterPro" id="IPR050783">
    <property type="entry name" value="Oxylipin_biosynth_metab"/>
</dbReference>
<dbReference type="STRING" id="34475.A0A4Y9YLI9"/>
<dbReference type="InterPro" id="IPR037120">
    <property type="entry name" value="Haem_peroxidase_sf_animal"/>
</dbReference>
<comment type="caution">
    <text evidence="8">The sequence shown here is derived from an EMBL/GenBank/DDBJ whole genome shotgun (WGS) entry which is preliminary data.</text>
</comment>
<dbReference type="PANTHER" id="PTHR11903:SF37">
    <property type="entry name" value="PSI-PRODUCING OXYGENASE A"/>
    <property type="match status" value="1"/>
</dbReference>
<dbReference type="AlphaFoldDB" id="A0A4Y9YLI9"/>
<dbReference type="InterPro" id="IPR010255">
    <property type="entry name" value="Haem_peroxidase_sf"/>
</dbReference>
<dbReference type="InterPro" id="IPR034812">
    <property type="entry name" value="Ppo-like_N"/>
</dbReference>
<evidence type="ECO:0000256" key="3">
    <source>
        <dbReference type="ARBA" id="ARBA00022964"/>
    </source>
</evidence>
<sequence>MSIRSSRLSTLASSAEASMSDAARNAAADAEKLVRNFREEIQSGSSTIGWDVGTVEALVDVLKHPNGIDDRKYLLEHLLIFLSKHSTTGIGAKLSDSVVELLYDDLPHPPETYIGPEYAFRSADGSGNNLQDPELGKANRPYARSAQPAHPLPRNEMPDAGLVFDTLLRREEFVKHPAGLSSLMFSFAALVIHSIFRTSHGNPNINETSSYVDLAPLYGNDQKMQDQIRIRDGRGLLHPDTFAEDRLLLLPPAVSVLLVLFNRNHNYIARMLLQLNERGEWTDPDQIPKDDPQRTIKLLKQEEELFQIARLINCGWFATVVFSDYFCAILGLVRDGSSWSLNPFEDIRNQDHSLFERGRGNVCSVEFNCLYRWHATTSQPDEEWVDKLSQQIFPGQTYDSLTIEDFRKKARELAKKETSPTQWTFGQLKRQPDGTFKDEELAGILQQHTANPAGAFKARGTPHVMRLHEIMGIESARQWGCCSLNDFRQFLGLKRYSSFEEWNPNKEVAAAAQKLYGDIERLELYVGLQAEATKPVMEGAGLCPSYTISRAILSDAIALTRGDRYFTADYTPVNLTCWGFADCQRNSDAPGCGSTLGRLFLRNLPQQFSPDSTFTWFPLMTPEAMDKVLTKLGERSDYDLSKPTVIPRTPEVSSYRDVAQALHSDRFSVRYADRAAKVISGQGFFIASDNPSRAAREQRAIAGVLGGYEAQILAFFYDKTKTLMERESYQLVGVKTRCLDIVRDVLKYIPLQWASTFAGIKLKDHPKAEGDYTPQELFDILADIYSFLFLDVPAEKLLRLQQKVKGDIDALLKKIKHYIRGAQRSSISLVFDTITSMFVGKDRSPREEILEKLWGLGYSPDELAHSVLAVLIACSVELSQAVVNVVNFYIDDNKPRDVQDLVAKGTLDKHDGRLLSGYILEALRLDPPFSGAYQQALQATALGHESLTPKETVLLNVASANLDAQAFPEPQVVNPTRPSDRYLASDGPARCLGTEFSTKIIASVVRAVFSYKTIRRAPGQSGQLKRFKADMYKTSTYVYLSPAQELVPWATSMVVQWD</sequence>
<evidence type="ECO:0000256" key="1">
    <source>
        <dbReference type="ARBA" id="ARBA00022617"/>
    </source>
</evidence>
<dbReference type="SUPFAM" id="SSF48264">
    <property type="entry name" value="Cytochrome P450"/>
    <property type="match status" value="1"/>
</dbReference>
<keyword evidence="1 6" id="KW-0349">Heme</keyword>
<accession>A0A4Y9YLI9</accession>
<evidence type="ECO:0000313" key="8">
    <source>
        <dbReference type="EMBL" id="TFY61829.1"/>
    </source>
</evidence>
<dbReference type="CDD" id="cd09817">
    <property type="entry name" value="linoleate_diol_synthase_like"/>
    <property type="match status" value="1"/>
</dbReference>
<dbReference type="InterPro" id="IPR036396">
    <property type="entry name" value="Cyt_P450_sf"/>
</dbReference>
<dbReference type="GO" id="GO:0004497">
    <property type="term" value="F:monooxygenase activity"/>
    <property type="evidence" value="ECO:0007669"/>
    <property type="project" value="InterPro"/>
</dbReference>
<gene>
    <name evidence="8" type="ORF">EVJ58_g4264</name>
</gene>
<evidence type="ECO:0000256" key="2">
    <source>
        <dbReference type="ARBA" id="ARBA00022723"/>
    </source>
</evidence>
<keyword evidence="3" id="KW-0223">Dioxygenase</keyword>
<protein>
    <recommendedName>
        <fullName evidence="10">Heme peroxidase</fullName>
    </recommendedName>
</protein>
<dbReference type="PRINTS" id="PR00457">
    <property type="entry name" value="ANPEROXIDASE"/>
</dbReference>
<dbReference type="SUPFAM" id="SSF48113">
    <property type="entry name" value="Heme-dependent peroxidases"/>
    <property type="match status" value="1"/>
</dbReference>
<keyword evidence="4" id="KW-0560">Oxidoreductase</keyword>
<dbReference type="GO" id="GO:0006631">
    <property type="term" value="P:fatty acid metabolic process"/>
    <property type="evidence" value="ECO:0007669"/>
    <property type="project" value="UniProtKB-ARBA"/>
</dbReference>
<evidence type="ECO:0008006" key="10">
    <source>
        <dbReference type="Google" id="ProtNLM"/>
    </source>
</evidence>
<dbReference type="PANTHER" id="PTHR11903">
    <property type="entry name" value="PROSTAGLANDIN G/H SYNTHASE"/>
    <property type="match status" value="1"/>
</dbReference>
<evidence type="ECO:0000313" key="9">
    <source>
        <dbReference type="Proteomes" id="UP000298390"/>
    </source>
</evidence>
<dbReference type="Pfam" id="PF03098">
    <property type="entry name" value="An_peroxidase"/>
    <property type="match status" value="2"/>
</dbReference>
<dbReference type="GO" id="GO:0004601">
    <property type="term" value="F:peroxidase activity"/>
    <property type="evidence" value="ECO:0007669"/>
    <property type="project" value="InterPro"/>
</dbReference>
<evidence type="ECO:0000256" key="6">
    <source>
        <dbReference type="PIRSR" id="PIRSR619791-2"/>
    </source>
</evidence>
<evidence type="ECO:0000256" key="5">
    <source>
        <dbReference type="ARBA" id="ARBA00023004"/>
    </source>
</evidence>
<dbReference type="GO" id="GO:0006979">
    <property type="term" value="P:response to oxidative stress"/>
    <property type="evidence" value="ECO:0007669"/>
    <property type="project" value="InterPro"/>
</dbReference>
<name>A0A4Y9YLI9_9APHY</name>
<dbReference type="GO" id="GO:0020037">
    <property type="term" value="F:heme binding"/>
    <property type="evidence" value="ECO:0007669"/>
    <property type="project" value="InterPro"/>
</dbReference>
<keyword evidence="2 6" id="KW-0479">Metal-binding</keyword>
<evidence type="ECO:0000256" key="7">
    <source>
        <dbReference type="SAM" id="MobiDB-lite"/>
    </source>
</evidence>
<dbReference type="EMBL" id="SEKV01000191">
    <property type="protein sequence ID" value="TFY61829.1"/>
    <property type="molecule type" value="Genomic_DNA"/>
</dbReference>
<dbReference type="GO" id="GO:0016705">
    <property type="term" value="F:oxidoreductase activity, acting on paired donors, with incorporation or reduction of molecular oxygen"/>
    <property type="evidence" value="ECO:0007669"/>
    <property type="project" value="InterPro"/>
</dbReference>
<proteinExistence type="predicted"/>
<dbReference type="Gene3D" id="1.10.630.10">
    <property type="entry name" value="Cytochrome P450"/>
    <property type="match status" value="1"/>
</dbReference>
<dbReference type="Gene3D" id="1.10.640.10">
    <property type="entry name" value="Haem peroxidase domain superfamily, animal type"/>
    <property type="match status" value="1"/>
</dbReference>
<dbReference type="InterPro" id="IPR019791">
    <property type="entry name" value="Haem_peroxidase_animal"/>
</dbReference>
<keyword evidence="5 6" id="KW-0408">Iron</keyword>
<dbReference type="Proteomes" id="UP000298390">
    <property type="component" value="Unassembled WGS sequence"/>
</dbReference>